<dbReference type="GO" id="GO:0005886">
    <property type="term" value="C:plasma membrane"/>
    <property type="evidence" value="ECO:0007669"/>
    <property type="project" value="TreeGrafter"/>
</dbReference>
<evidence type="ECO:0000256" key="6">
    <source>
        <dbReference type="SAM" id="Phobius"/>
    </source>
</evidence>
<feature type="domain" description="Major facilitator superfamily (MFS) profile" evidence="7">
    <location>
        <begin position="55"/>
        <end position="473"/>
    </location>
</feature>
<feature type="transmembrane region" description="Helical" evidence="6">
    <location>
        <begin position="418"/>
        <end position="443"/>
    </location>
</feature>
<evidence type="ECO:0000259" key="7">
    <source>
        <dbReference type="PROSITE" id="PS50850"/>
    </source>
</evidence>
<feature type="transmembrane region" description="Helical" evidence="6">
    <location>
        <begin position="449"/>
        <end position="468"/>
    </location>
</feature>
<feature type="transmembrane region" description="Helical" evidence="6">
    <location>
        <begin position="381"/>
        <end position="406"/>
    </location>
</feature>
<accession>A0A2A7S2I4</accession>
<comment type="caution">
    <text evidence="8">The sequence shown here is derived from an EMBL/GenBank/DDBJ whole genome shotgun (WGS) entry which is preliminary data.</text>
</comment>
<feature type="compositionally biased region" description="Low complexity" evidence="5">
    <location>
        <begin position="1"/>
        <end position="21"/>
    </location>
</feature>
<feature type="transmembrane region" description="Helical" evidence="6">
    <location>
        <begin position="91"/>
        <end position="109"/>
    </location>
</feature>
<dbReference type="Gene3D" id="1.20.1250.20">
    <property type="entry name" value="MFS general substrate transporter like domains"/>
    <property type="match status" value="1"/>
</dbReference>
<dbReference type="InterPro" id="IPR020846">
    <property type="entry name" value="MFS_dom"/>
</dbReference>
<dbReference type="GO" id="GO:0046943">
    <property type="term" value="F:carboxylic acid transmembrane transporter activity"/>
    <property type="evidence" value="ECO:0007669"/>
    <property type="project" value="TreeGrafter"/>
</dbReference>
<evidence type="ECO:0000313" key="9">
    <source>
        <dbReference type="Proteomes" id="UP000220629"/>
    </source>
</evidence>
<comment type="subcellular location">
    <subcellularLocation>
        <location evidence="1">Membrane</location>
        <topology evidence="1">Multi-pass membrane protein</topology>
    </subcellularLocation>
</comment>
<dbReference type="PANTHER" id="PTHR23508:SF10">
    <property type="entry name" value="CARBOXYLIC ACID TRANSPORTER PROTEIN HOMOLOG"/>
    <property type="match status" value="1"/>
</dbReference>
<keyword evidence="2 6" id="KW-0812">Transmembrane</keyword>
<gene>
    <name evidence="8" type="ORF">CRM94_25230</name>
</gene>
<evidence type="ECO:0000256" key="2">
    <source>
        <dbReference type="ARBA" id="ARBA00022692"/>
    </source>
</evidence>
<dbReference type="AlphaFoldDB" id="A0A2A7S2I4"/>
<evidence type="ECO:0000256" key="5">
    <source>
        <dbReference type="SAM" id="MobiDB-lite"/>
    </source>
</evidence>
<evidence type="ECO:0000256" key="1">
    <source>
        <dbReference type="ARBA" id="ARBA00004141"/>
    </source>
</evidence>
<dbReference type="OrthoDB" id="7066727at2"/>
<proteinExistence type="predicted"/>
<dbReference type="InterPro" id="IPR036259">
    <property type="entry name" value="MFS_trans_sf"/>
</dbReference>
<dbReference type="PROSITE" id="PS00216">
    <property type="entry name" value="SUGAR_TRANSPORT_1"/>
    <property type="match status" value="1"/>
</dbReference>
<feature type="transmembrane region" description="Helical" evidence="6">
    <location>
        <begin position="357"/>
        <end position="375"/>
    </location>
</feature>
<evidence type="ECO:0000313" key="8">
    <source>
        <dbReference type="EMBL" id="PEH37791.1"/>
    </source>
</evidence>
<keyword evidence="4 6" id="KW-0472">Membrane</keyword>
<feature type="transmembrane region" description="Helical" evidence="6">
    <location>
        <begin position="209"/>
        <end position="229"/>
    </location>
</feature>
<dbReference type="CDD" id="cd17365">
    <property type="entry name" value="MFS_PcaK_like"/>
    <property type="match status" value="1"/>
</dbReference>
<feature type="region of interest" description="Disordered" evidence="5">
    <location>
        <begin position="1"/>
        <end position="30"/>
    </location>
</feature>
<evidence type="ECO:0000256" key="4">
    <source>
        <dbReference type="ARBA" id="ARBA00023136"/>
    </source>
</evidence>
<evidence type="ECO:0000256" key="3">
    <source>
        <dbReference type="ARBA" id="ARBA00022989"/>
    </source>
</evidence>
<dbReference type="PANTHER" id="PTHR23508">
    <property type="entry name" value="CARBOXYLIC ACID TRANSPORTER PROTEIN HOMOLOG"/>
    <property type="match status" value="1"/>
</dbReference>
<sequence length="483" mass="50542">MMDAHSSPSAAMAAHRPAAPRNSMSEQVADTAARRDVDVGDLINSRPLGFRQTMTLALCLLVVLLDGFDNQAIALLLSAMSHDLHIPLGRFGPVFGMAAIGMIASAIIIGPLADRFGRKRMLVGSTLCFGVGSLFTAYVHTLPELLTMRFVTGIGLGGVLPTVIAIAAEFSPKRLARTCIAVMVAGLPAGAMLGALTAPTLLHTHGWQATYYLGGAAPVIVAIAVAVWMPESVRHLIAHGAPPARIAKVVRLIAPDINTDSVNLVSRDALVDQPRDGQRIGAREIFTGGRAWATIFLWVPYFTNMMVVYFSISWLPSVIVASGRSSSLSTAATAAFAFGGILGSLGQGPLMNRLGPAPVLITQCGLAALYAFLLGTTHPGAIVIIVATAIAGCALLGVQAGLNALAAETYPTSIRATGAGWALGAGRLGSIAGPLLGGAMMAAQWDTQQIFQATAVPSLIAVAAIYFGRRNQRKRQMKRFCEE</sequence>
<dbReference type="SUPFAM" id="SSF103473">
    <property type="entry name" value="MFS general substrate transporter"/>
    <property type="match status" value="1"/>
</dbReference>
<organism evidence="8 9">
    <name type="scientific">Burkholderia gladioli</name>
    <name type="common">Pseudomonas marginata</name>
    <name type="synonym">Phytomonas marginata</name>
    <dbReference type="NCBI Taxonomy" id="28095"/>
    <lineage>
        <taxon>Bacteria</taxon>
        <taxon>Pseudomonadati</taxon>
        <taxon>Pseudomonadota</taxon>
        <taxon>Betaproteobacteria</taxon>
        <taxon>Burkholderiales</taxon>
        <taxon>Burkholderiaceae</taxon>
        <taxon>Burkholderia</taxon>
    </lineage>
</organism>
<dbReference type="PROSITE" id="PS50850">
    <property type="entry name" value="MFS"/>
    <property type="match status" value="1"/>
</dbReference>
<protein>
    <submittedName>
        <fullName evidence="8">MFS transporter</fullName>
    </submittedName>
</protein>
<dbReference type="InterPro" id="IPR011701">
    <property type="entry name" value="MFS"/>
</dbReference>
<feature type="transmembrane region" description="Helical" evidence="6">
    <location>
        <begin position="291"/>
        <end position="315"/>
    </location>
</feature>
<reference evidence="9" key="1">
    <citation type="submission" date="2017-09" db="EMBL/GenBank/DDBJ databases">
        <title>FDA dAtabase for Regulatory Grade micrObial Sequences (FDA-ARGOS): Supporting development and validation of Infectious Disease Dx tests.</title>
        <authorList>
            <person name="Minogue T."/>
            <person name="Wolcott M."/>
            <person name="Wasieloski L."/>
            <person name="Aguilar W."/>
            <person name="Moore D."/>
            <person name="Tallon L."/>
            <person name="Sadzewicz L."/>
            <person name="Ott S."/>
            <person name="Zhao X."/>
            <person name="Nagaraj S."/>
            <person name="Vavikolanu K."/>
            <person name="Aluvathingal J."/>
            <person name="Nadendla S."/>
            <person name="Sichtig H."/>
        </authorList>
    </citation>
    <scope>NUCLEOTIDE SEQUENCE [LARGE SCALE GENOMIC DNA]</scope>
    <source>
        <strain evidence="9">FDAARGOS_390</strain>
    </source>
</reference>
<keyword evidence="3 6" id="KW-1133">Transmembrane helix</keyword>
<dbReference type="EMBL" id="PDDY01000004">
    <property type="protein sequence ID" value="PEH37791.1"/>
    <property type="molecule type" value="Genomic_DNA"/>
</dbReference>
<feature type="transmembrane region" description="Helical" evidence="6">
    <location>
        <begin position="175"/>
        <end position="197"/>
    </location>
</feature>
<dbReference type="Proteomes" id="UP000220629">
    <property type="component" value="Unassembled WGS sequence"/>
</dbReference>
<dbReference type="Pfam" id="PF07690">
    <property type="entry name" value="MFS_1"/>
    <property type="match status" value="1"/>
</dbReference>
<feature type="transmembrane region" description="Helical" evidence="6">
    <location>
        <begin position="327"/>
        <end position="345"/>
    </location>
</feature>
<feature type="transmembrane region" description="Helical" evidence="6">
    <location>
        <begin position="56"/>
        <end position="79"/>
    </location>
</feature>
<dbReference type="InterPro" id="IPR005829">
    <property type="entry name" value="Sugar_transporter_CS"/>
</dbReference>
<feature type="transmembrane region" description="Helical" evidence="6">
    <location>
        <begin position="121"/>
        <end position="140"/>
    </location>
</feature>
<feature type="transmembrane region" description="Helical" evidence="6">
    <location>
        <begin position="146"/>
        <end position="168"/>
    </location>
</feature>
<name>A0A2A7S2I4_BURGA</name>